<evidence type="ECO:0000259" key="14">
    <source>
        <dbReference type="PROSITE" id="PS51746"/>
    </source>
</evidence>
<evidence type="ECO:0000313" key="16">
    <source>
        <dbReference type="Proteomes" id="UP000324897"/>
    </source>
</evidence>
<comment type="similarity">
    <text evidence="3 12">Belongs to the PP2C family.</text>
</comment>
<evidence type="ECO:0000256" key="6">
    <source>
        <dbReference type="ARBA" id="ARBA00022801"/>
    </source>
</evidence>
<dbReference type="Pfam" id="PF00481">
    <property type="entry name" value="PP2C"/>
    <property type="match status" value="1"/>
</dbReference>
<dbReference type="GO" id="GO:0046872">
    <property type="term" value="F:metal ion binding"/>
    <property type="evidence" value="ECO:0007669"/>
    <property type="project" value="UniProtKB-KW"/>
</dbReference>
<evidence type="ECO:0000256" key="1">
    <source>
        <dbReference type="ARBA" id="ARBA00001936"/>
    </source>
</evidence>
<dbReference type="InterPro" id="IPR000222">
    <property type="entry name" value="PP2C_BS"/>
</dbReference>
<dbReference type="PANTHER" id="PTHR47992">
    <property type="entry name" value="PROTEIN PHOSPHATASE"/>
    <property type="match status" value="1"/>
</dbReference>
<evidence type="ECO:0000256" key="3">
    <source>
        <dbReference type="ARBA" id="ARBA00006702"/>
    </source>
</evidence>
<dbReference type="InterPro" id="IPR036457">
    <property type="entry name" value="PPM-type-like_dom_sf"/>
</dbReference>
<protein>
    <recommendedName>
        <fullName evidence="4">protein-serine/threonine phosphatase</fullName>
        <ecNumber evidence="4">3.1.3.16</ecNumber>
    </recommendedName>
</protein>
<keyword evidence="5" id="KW-0479">Metal-binding</keyword>
<dbReference type="AlphaFoldDB" id="A0A5J9UR35"/>
<evidence type="ECO:0000256" key="13">
    <source>
        <dbReference type="SAM" id="SignalP"/>
    </source>
</evidence>
<feature type="chain" id="PRO_5023909130" description="protein-serine/threonine phosphatase" evidence="13">
    <location>
        <begin position="18"/>
        <end position="418"/>
    </location>
</feature>
<evidence type="ECO:0000256" key="9">
    <source>
        <dbReference type="ARBA" id="ARBA00023211"/>
    </source>
</evidence>
<evidence type="ECO:0000256" key="4">
    <source>
        <dbReference type="ARBA" id="ARBA00013081"/>
    </source>
</evidence>
<accession>A0A5J9UR35</accession>
<dbReference type="InterPro" id="IPR001932">
    <property type="entry name" value="PPM-type_phosphatase-like_dom"/>
</dbReference>
<evidence type="ECO:0000313" key="15">
    <source>
        <dbReference type="EMBL" id="TVU25975.1"/>
    </source>
</evidence>
<name>A0A5J9UR35_9POAL</name>
<evidence type="ECO:0000256" key="10">
    <source>
        <dbReference type="ARBA" id="ARBA00047761"/>
    </source>
</evidence>
<evidence type="ECO:0000256" key="2">
    <source>
        <dbReference type="ARBA" id="ARBA00001946"/>
    </source>
</evidence>
<dbReference type="FunFam" id="3.60.40.10:FF:000079">
    <property type="entry name" value="Probable protein phosphatase 2C 74"/>
    <property type="match status" value="1"/>
</dbReference>
<dbReference type="EC" id="3.1.3.16" evidence="4"/>
<feature type="signal peptide" evidence="13">
    <location>
        <begin position="1"/>
        <end position="17"/>
    </location>
</feature>
<comment type="cofactor">
    <cofactor evidence="2">
        <name>Mg(2+)</name>
        <dbReference type="ChEBI" id="CHEBI:18420"/>
    </cofactor>
</comment>
<keyword evidence="7" id="KW-0460">Magnesium</keyword>
<feature type="domain" description="PPM-type phosphatase" evidence="14">
    <location>
        <begin position="153"/>
        <end position="413"/>
    </location>
</feature>
<comment type="catalytic activity">
    <reaction evidence="10">
        <text>O-phospho-L-seryl-[protein] + H2O = L-seryl-[protein] + phosphate</text>
        <dbReference type="Rhea" id="RHEA:20629"/>
        <dbReference type="Rhea" id="RHEA-COMP:9863"/>
        <dbReference type="Rhea" id="RHEA-COMP:11604"/>
        <dbReference type="ChEBI" id="CHEBI:15377"/>
        <dbReference type="ChEBI" id="CHEBI:29999"/>
        <dbReference type="ChEBI" id="CHEBI:43474"/>
        <dbReference type="ChEBI" id="CHEBI:83421"/>
        <dbReference type="EC" id="3.1.3.16"/>
    </reaction>
</comment>
<gene>
    <name evidence="15" type="ORF">EJB05_28499</name>
</gene>
<proteinExistence type="inferred from homology"/>
<keyword evidence="6 12" id="KW-0378">Hydrolase</keyword>
<organism evidence="15 16">
    <name type="scientific">Eragrostis curvula</name>
    <name type="common">weeping love grass</name>
    <dbReference type="NCBI Taxonomy" id="38414"/>
    <lineage>
        <taxon>Eukaryota</taxon>
        <taxon>Viridiplantae</taxon>
        <taxon>Streptophyta</taxon>
        <taxon>Embryophyta</taxon>
        <taxon>Tracheophyta</taxon>
        <taxon>Spermatophyta</taxon>
        <taxon>Magnoliopsida</taxon>
        <taxon>Liliopsida</taxon>
        <taxon>Poales</taxon>
        <taxon>Poaceae</taxon>
        <taxon>PACMAD clade</taxon>
        <taxon>Chloridoideae</taxon>
        <taxon>Eragrostideae</taxon>
        <taxon>Eragrostidinae</taxon>
        <taxon>Eragrostis</taxon>
    </lineage>
</organism>
<feature type="non-terminal residue" evidence="15">
    <location>
        <position position="1"/>
    </location>
</feature>
<evidence type="ECO:0000256" key="5">
    <source>
        <dbReference type="ARBA" id="ARBA00022723"/>
    </source>
</evidence>
<comment type="cofactor">
    <cofactor evidence="1">
        <name>Mn(2+)</name>
        <dbReference type="ChEBI" id="CHEBI:29035"/>
    </cofactor>
</comment>
<dbReference type="EMBL" id="RWGY01000013">
    <property type="protein sequence ID" value="TVU25975.1"/>
    <property type="molecule type" value="Genomic_DNA"/>
</dbReference>
<dbReference type="PROSITE" id="PS01032">
    <property type="entry name" value="PPM_1"/>
    <property type="match status" value="1"/>
</dbReference>
<dbReference type="GO" id="GO:0004722">
    <property type="term" value="F:protein serine/threonine phosphatase activity"/>
    <property type="evidence" value="ECO:0007669"/>
    <property type="project" value="UniProtKB-EC"/>
</dbReference>
<evidence type="ECO:0000256" key="8">
    <source>
        <dbReference type="ARBA" id="ARBA00022912"/>
    </source>
</evidence>
<keyword evidence="9" id="KW-0464">Manganese</keyword>
<dbReference type="OrthoDB" id="10264738at2759"/>
<dbReference type="PROSITE" id="PS51746">
    <property type="entry name" value="PPM_2"/>
    <property type="match status" value="1"/>
</dbReference>
<dbReference type="Gramene" id="TVU25975">
    <property type="protein sequence ID" value="TVU25975"/>
    <property type="gene ID" value="EJB05_28499"/>
</dbReference>
<dbReference type="SMART" id="SM00332">
    <property type="entry name" value="PP2Cc"/>
    <property type="match status" value="1"/>
</dbReference>
<dbReference type="SUPFAM" id="SSF81606">
    <property type="entry name" value="PP2C-like"/>
    <property type="match status" value="1"/>
</dbReference>
<comment type="catalytic activity">
    <reaction evidence="11">
        <text>O-phospho-L-threonyl-[protein] + H2O = L-threonyl-[protein] + phosphate</text>
        <dbReference type="Rhea" id="RHEA:47004"/>
        <dbReference type="Rhea" id="RHEA-COMP:11060"/>
        <dbReference type="Rhea" id="RHEA-COMP:11605"/>
        <dbReference type="ChEBI" id="CHEBI:15377"/>
        <dbReference type="ChEBI" id="CHEBI:30013"/>
        <dbReference type="ChEBI" id="CHEBI:43474"/>
        <dbReference type="ChEBI" id="CHEBI:61977"/>
        <dbReference type="EC" id="3.1.3.16"/>
    </reaction>
</comment>
<keyword evidence="8 12" id="KW-0904">Protein phosphatase</keyword>
<evidence type="ECO:0000256" key="12">
    <source>
        <dbReference type="RuleBase" id="RU003465"/>
    </source>
</evidence>
<dbReference type="CDD" id="cd00143">
    <property type="entry name" value="PP2Cc"/>
    <property type="match status" value="1"/>
</dbReference>
<dbReference type="InterPro" id="IPR015655">
    <property type="entry name" value="PP2C"/>
</dbReference>
<evidence type="ECO:0000256" key="7">
    <source>
        <dbReference type="ARBA" id="ARBA00022842"/>
    </source>
</evidence>
<evidence type="ECO:0000256" key="11">
    <source>
        <dbReference type="ARBA" id="ARBA00048336"/>
    </source>
</evidence>
<keyword evidence="16" id="KW-1185">Reference proteome</keyword>
<keyword evidence="13" id="KW-0732">Signal</keyword>
<dbReference type="Gene3D" id="3.60.40.10">
    <property type="entry name" value="PPM-type phosphatase domain"/>
    <property type="match status" value="1"/>
</dbReference>
<reference evidence="15 16" key="1">
    <citation type="journal article" date="2019" name="Sci. Rep.">
        <title>A high-quality genome of Eragrostis curvula grass provides insights into Poaceae evolution and supports new strategies to enhance forage quality.</title>
        <authorList>
            <person name="Carballo J."/>
            <person name="Santos B.A.C.M."/>
            <person name="Zappacosta D."/>
            <person name="Garbus I."/>
            <person name="Selva J.P."/>
            <person name="Gallo C.A."/>
            <person name="Diaz A."/>
            <person name="Albertini E."/>
            <person name="Caccamo M."/>
            <person name="Echenique V."/>
        </authorList>
    </citation>
    <scope>NUCLEOTIDE SEQUENCE [LARGE SCALE GENOMIC DNA]</scope>
    <source>
        <strain evidence="16">cv. Victoria</strain>
        <tissue evidence="15">Leaf</tissue>
    </source>
</reference>
<sequence>MLLHTVRFLCSFAAAFARLVRELRKAVAMAAAASSPAISVRHAALPSPPIGLIAAAPLALRRNKQAAPVAVVHQEQLVLLAPPQPVLVVPALCRDVEVQQSQENNRKKKALAVMRKPSKLVIPVADDADEVAAGWGAAAAASENADVEVEGEGLCLASKAGPRHAMEDGYAVITDKNGGDSELAFYGVYDGHGGRAAVDFVSENLGRNVVSAVLAASSEASAKEDAVSAAILAAYLKTDSELLAQQQGANGGACAATAVVTGGCLYVAHLGDCRAVLGRTAGGGATAVALTADHTCASEGERARVERDGGYVSRSGSGVWRVQGSLAVSRAFGDAGLKRWVVAEPAVAAVPLVGCEFLVVASDGLWDKVGNQEAVDAVRRSGAGSRAAACRELVDLARRRGSRDDVTVMVVDLQRFAR</sequence>
<dbReference type="Proteomes" id="UP000324897">
    <property type="component" value="Chromosome 2"/>
</dbReference>
<comment type="caution">
    <text evidence="15">The sequence shown here is derived from an EMBL/GenBank/DDBJ whole genome shotgun (WGS) entry which is preliminary data.</text>
</comment>